<accession>A0A3M2M1J7</accession>
<keyword evidence="2" id="KW-1185">Reference proteome</keyword>
<sequence length="67" mass="7077">MAARLIVSAGDTRPLRVPLVDPAAHRPLSRLLIASLTAAIAGGKPLHELNPAFRATVTALHDLYVTV</sequence>
<name>A0A3M2M1J7_9ACTN</name>
<evidence type="ECO:0000313" key="2">
    <source>
        <dbReference type="Proteomes" id="UP000282674"/>
    </source>
</evidence>
<proteinExistence type="predicted"/>
<evidence type="ECO:0000313" key="1">
    <source>
        <dbReference type="EMBL" id="RMI43312.1"/>
    </source>
</evidence>
<dbReference type="EMBL" id="RFFG01000026">
    <property type="protein sequence ID" value="RMI43312.1"/>
    <property type="molecule type" value="Genomic_DNA"/>
</dbReference>
<organism evidence="1 2">
    <name type="scientific">Actinomadura harenae</name>
    <dbReference type="NCBI Taxonomy" id="2483351"/>
    <lineage>
        <taxon>Bacteria</taxon>
        <taxon>Bacillati</taxon>
        <taxon>Actinomycetota</taxon>
        <taxon>Actinomycetes</taxon>
        <taxon>Streptosporangiales</taxon>
        <taxon>Thermomonosporaceae</taxon>
        <taxon>Actinomadura</taxon>
    </lineage>
</organism>
<dbReference type="Proteomes" id="UP000282674">
    <property type="component" value="Unassembled WGS sequence"/>
</dbReference>
<comment type="caution">
    <text evidence="1">The sequence shown here is derived from an EMBL/GenBank/DDBJ whole genome shotgun (WGS) entry which is preliminary data.</text>
</comment>
<reference evidence="1 2" key="1">
    <citation type="submission" date="2018-10" db="EMBL/GenBank/DDBJ databases">
        <title>Isolation from soil.</title>
        <authorList>
            <person name="Hu J."/>
        </authorList>
    </citation>
    <scope>NUCLEOTIDE SEQUENCE [LARGE SCALE GENOMIC DNA]</scope>
    <source>
        <strain evidence="1 2">NEAU-Ht49</strain>
    </source>
</reference>
<gene>
    <name evidence="1" type="ORF">EBO15_16665</name>
</gene>
<dbReference type="AlphaFoldDB" id="A0A3M2M1J7"/>
<protein>
    <submittedName>
        <fullName evidence="1">Uncharacterized protein</fullName>
    </submittedName>
</protein>
<dbReference type="RefSeq" id="WP_122195308.1">
    <property type="nucleotide sequence ID" value="NZ_JBHSKC010000012.1"/>
</dbReference>